<feature type="compositionally biased region" description="Polar residues" evidence="1">
    <location>
        <begin position="230"/>
        <end position="241"/>
    </location>
</feature>
<feature type="compositionally biased region" description="Gly residues" evidence="1">
    <location>
        <begin position="52"/>
        <end position="61"/>
    </location>
</feature>
<evidence type="ECO:0000256" key="1">
    <source>
        <dbReference type="SAM" id="MobiDB-lite"/>
    </source>
</evidence>
<gene>
    <name evidence="2" type="ORF">PBY51_020845</name>
</gene>
<evidence type="ECO:0000313" key="2">
    <source>
        <dbReference type="EMBL" id="KAK5866674.1"/>
    </source>
</evidence>
<protein>
    <submittedName>
        <fullName evidence="2">Uncharacterized protein</fullName>
    </submittedName>
</protein>
<reference evidence="2 3" key="1">
    <citation type="journal article" date="2023" name="Genes (Basel)">
        <title>Chromosome-Level Genome Assembly and Circadian Gene Repertoire of the Patagonia Blennie Eleginops maclovinus-The Closest Ancestral Proxy of Antarctic Cryonotothenioids.</title>
        <authorList>
            <person name="Cheng C.C."/>
            <person name="Rivera-Colon A.G."/>
            <person name="Minhas B.F."/>
            <person name="Wilson L."/>
            <person name="Rayamajhi N."/>
            <person name="Vargas-Chacoff L."/>
            <person name="Catchen J.M."/>
        </authorList>
    </citation>
    <scope>NUCLEOTIDE SEQUENCE [LARGE SCALE GENOMIC DNA]</scope>
    <source>
        <strain evidence="2">JMC-PN-2008</strain>
    </source>
</reference>
<feature type="region of interest" description="Disordered" evidence="1">
    <location>
        <begin position="27"/>
        <end position="243"/>
    </location>
</feature>
<feature type="compositionally biased region" description="Low complexity" evidence="1">
    <location>
        <begin position="206"/>
        <end position="221"/>
    </location>
</feature>
<comment type="caution">
    <text evidence="2">The sequence shown here is derived from an EMBL/GenBank/DDBJ whole genome shotgun (WGS) entry which is preliminary data.</text>
</comment>
<feature type="region of interest" description="Disordered" evidence="1">
    <location>
        <begin position="268"/>
        <end position="293"/>
    </location>
</feature>
<keyword evidence="3" id="KW-1185">Reference proteome</keyword>
<feature type="compositionally biased region" description="Polar residues" evidence="1">
    <location>
        <begin position="269"/>
        <end position="293"/>
    </location>
</feature>
<name>A0AAN7XU72_ELEMC</name>
<dbReference type="AlphaFoldDB" id="A0AAN7XU72"/>
<dbReference type="EMBL" id="JAUZQC010000009">
    <property type="protein sequence ID" value="KAK5866674.1"/>
    <property type="molecule type" value="Genomic_DNA"/>
</dbReference>
<accession>A0AAN7XU72</accession>
<feature type="compositionally biased region" description="Polar residues" evidence="1">
    <location>
        <begin position="110"/>
        <end position="129"/>
    </location>
</feature>
<reference evidence="2 3" key="2">
    <citation type="journal article" date="2023" name="Mol. Biol. Evol.">
        <title>Genomics of Secondarily Temperate Adaptation in the Only Non-Antarctic Icefish.</title>
        <authorList>
            <person name="Rivera-Colon A.G."/>
            <person name="Rayamajhi N."/>
            <person name="Minhas B.F."/>
            <person name="Madrigal G."/>
            <person name="Bilyk K.T."/>
            <person name="Yoon V."/>
            <person name="Hune M."/>
            <person name="Gregory S."/>
            <person name="Cheng C.H.C."/>
            <person name="Catchen J.M."/>
        </authorList>
    </citation>
    <scope>NUCLEOTIDE SEQUENCE [LARGE SCALE GENOMIC DNA]</scope>
    <source>
        <strain evidence="2">JMC-PN-2008</strain>
    </source>
</reference>
<proteinExistence type="predicted"/>
<sequence length="323" mass="33153">MVSVHSSELGPLGWDAVTKRHLFLQKVSSKLGPSARQQGRGTRAEKPSAPGSGTGPPGQGSPGPRQAQRDDSVLGEVWQSAGGGSPARHSQSQSQGIPKPRTTAEKTSVCAVTSPSSSNSKPTANQLTASARRPIPPASSKLPVKGLPTSLSSSLLGSYEISGATSKSSPASPAPTVTRPEEQPSRSTLSVGIQSPAKPLTPSPAAPTSTSTPTDAVTSAAPKPPALRSRAQSVQARTTATGLKAPTVINHTAKAAATNQTTAKAVPAANQSLTKQTSQNPLQRSGSARLSRLNSTAHRVENAVWQCESELLMCSNRAANRPP</sequence>
<dbReference type="Proteomes" id="UP001346869">
    <property type="component" value="Unassembled WGS sequence"/>
</dbReference>
<organism evidence="2 3">
    <name type="scientific">Eleginops maclovinus</name>
    <name type="common">Patagonian blennie</name>
    <name type="synonym">Eleginus maclovinus</name>
    <dbReference type="NCBI Taxonomy" id="56733"/>
    <lineage>
        <taxon>Eukaryota</taxon>
        <taxon>Metazoa</taxon>
        <taxon>Chordata</taxon>
        <taxon>Craniata</taxon>
        <taxon>Vertebrata</taxon>
        <taxon>Euteleostomi</taxon>
        <taxon>Actinopterygii</taxon>
        <taxon>Neopterygii</taxon>
        <taxon>Teleostei</taxon>
        <taxon>Neoteleostei</taxon>
        <taxon>Acanthomorphata</taxon>
        <taxon>Eupercaria</taxon>
        <taxon>Perciformes</taxon>
        <taxon>Notothenioidei</taxon>
        <taxon>Eleginopidae</taxon>
        <taxon>Eleginops</taxon>
    </lineage>
</organism>
<feature type="compositionally biased region" description="Low complexity" evidence="1">
    <location>
        <begin position="150"/>
        <end position="178"/>
    </location>
</feature>
<evidence type="ECO:0000313" key="3">
    <source>
        <dbReference type="Proteomes" id="UP001346869"/>
    </source>
</evidence>